<feature type="transmembrane region" description="Helical" evidence="6">
    <location>
        <begin position="200"/>
        <end position="217"/>
    </location>
</feature>
<feature type="transmembrane region" description="Helical" evidence="6">
    <location>
        <begin position="162"/>
        <end position="180"/>
    </location>
</feature>
<sequence>MLEFATKLASIILFDIVLSGDNAVVIALATRGLEESKRKNAIMIGTAGAIILRVVLMLIAVQLLMLPYVKIIGSLLLLYIAYDLLKTDTDDEANIKASGGSYFSAIRTILMADLVMSLDNVIAIAGTADGHFGLAVIGLAVSIPIIIFGSQVIIKLMDKFPALIWVGAVMIAYTAGKMFVEDHAIAHFVDGLVPNISHTPAVPVIFGAILILGKLLMNRVQATNSTVKS</sequence>
<dbReference type="InterPro" id="IPR005496">
    <property type="entry name" value="Integral_membrane_TerC"/>
</dbReference>
<comment type="similarity">
    <text evidence="2">Belongs to the TerC family.</text>
</comment>
<evidence type="ECO:0000313" key="8">
    <source>
        <dbReference type="EMBL" id="TFZ41275.1"/>
    </source>
</evidence>
<dbReference type="InterPro" id="IPR022301">
    <property type="entry name" value="Integral_membrane_YjbE"/>
</dbReference>
<feature type="transmembrane region" description="Helical" evidence="6">
    <location>
        <begin position="132"/>
        <end position="150"/>
    </location>
</feature>
<dbReference type="Proteomes" id="UP000296883">
    <property type="component" value="Chromosome"/>
</dbReference>
<dbReference type="RefSeq" id="WP_135254410.1">
    <property type="nucleotide sequence ID" value="NZ_CP038865.1"/>
</dbReference>
<evidence type="ECO:0000256" key="1">
    <source>
        <dbReference type="ARBA" id="ARBA00004141"/>
    </source>
</evidence>
<reference evidence="8 10" key="1">
    <citation type="submission" date="2019-03" db="EMBL/GenBank/DDBJ databases">
        <title>Vagococcus sp. was isolated fron gut of Carduelis flavirostris.</title>
        <authorList>
            <person name="Ge Y."/>
        </authorList>
    </citation>
    <scope>NUCLEOTIDE SEQUENCE [LARGE SCALE GENOMIC DNA]</scope>
    <source>
        <strain evidence="8 10">CF-210</strain>
    </source>
</reference>
<protein>
    <submittedName>
        <fullName evidence="8">TerC family protein</fullName>
    </submittedName>
</protein>
<gene>
    <name evidence="8" type="ORF">E4031_05340</name>
    <name evidence="7" type="ORF">E4Z98_00785</name>
</gene>
<keyword evidence="9" id="KW-1185">Reference proteome</keyword>
<comment type="subcellular location">
    <subcellularLocation>
        <location evidence="1">Membrane</location>
        <topology evidence="1">Multi-pass membrane protein</topology>
    </subcellularLocation>
</comment>
<dbReference type="Proteomes" id="UP000297725">
    <property type="component" value="Unassembled WGS sequence"/>
</dbReference>
<dbReference type="AlphaFoldDB" id="A0AAJ5JLB5"/>
<reference evidence="7 9" key="2">
    <citation type="journal article" date="2020" name="Int. J. Syst. Evol. Microbiol.">
        <title>Vagococcus xieshaowenii sp. nov., isolated from snow finch (Montifringilla taczanowskii) cloacal content.</title>
        <authorList>
            <person name="Ge Y."/>
            <person name="Yang J."/>
            <person name="Lai X.H."/>
            <person name="Zhang G."/>
            <person name="Jin D."/>
            <person name="Lu S."/>
            <person name="Wang B."/>
            <person name="Huang Y."/>
            <person name="Huang Y."/>
            <person name="Ren Z."/>
            <person name="Zhang X."/>
            <person name="Xu J."/>
        </authorList>
    </citation>
    <scope>NUCLEOTIDE SEQUENCE [LARGE SCALE GENOMIC DNA]</scope>
    <source>
        <strain evidence="7">Personal::cf-49</strain>
        <strain evidence="9">personal::cf-49</strain>
    </source>
</reference>
<evidence type="ECO:0000256" key="3">
    <source>
        <dbReference type="ARBA" id="ARBA00022692"/>
    </source>
</evidence>
<keyword evidence="4 6" id="KW-1133">Transmembrane helix</keyword>
<evidence type="ECO:0000313" key="10">
    <source>
        <dbReference type="Proteomes" id="UP000297725"/>
    </source>
</evidence>
<evidence type="ECO:0000256" key="6">
    <source>
        <dbReference type="SAM" id="Phobius"/>
    </source>
</evidence>
<keyword evidence="3 6" id="KW-0812">Transmembrane</keyword>
<dbReference type="EMBL" id="SRHU01000021">
    <property type="protein sequence ID" value="TFZ41275.1"/>
    <property type="molecule type" value="Genomic_DNA"/>
</dbReference>
<proteinExistence type="inferred from homology"/>
<feature type="transmembrane region" description="Helical" evidence="6">
    <location>
        <begin position="41"/>
        <end position="61"/>
    </location>
</feature>
<accession>A0AAJ5JLB5</accession>
<evidence type="ECO:0000256" key="2">
    <source>
        <dbReference type="ARBA" id="ARBA00007511"/>
    </source>
</evidence>
<dbReference type="PANTHER" id="PTHR30238">
    <property type="entry name" value="MEMBRANE BOUND PREDICTED REDOX MODULATOR"/>
    <property type="match status" value="1"/>
</dbReference>
<name>A0AAJ5JLB5_9ENTE</name>
<dbReference type="NCBIfam" id="TIGR03717">
    <property type="entry name" value="R_switched_YjbE"/>
    <property type="match status" value="1"/>
</dbReference>
<feature type="transmembrane region" description="Helical" evidence="6">
    <location>
        <begin position="6"/>
        <end position="29"/>
    </location>
</feature>
<dbReference type="EMBL" id="CP038865">
    <property type="protein sequence ID" value="QCA27957.1"/>
    <property type="molecule type" value="Genomic_DNA"/>
</dbReference>
<evidence type="ECO:0000256" key="4">
    <source>
        <dbReference type="ARBA" id="ARBA00022989"/>
    </source>
</evidence>
<organism evidence="8 10">
    <name type="scientific">Vagococcus xieshaowenii</name>
    <dbReference type="NCBI Taxonomy" id="2562451"/>
    <lineage>
        <taxon>Bacteria</taxon>
        <taxon>Bacillati</taxon>
        <taxon>Bacillota</taxon>
        <taxon>Bacilli</taxon>
        <taxon>Lactobacillales</taxon>
        <taxon>Enterococcaceae</taxon>
        <taxon>Vagococcus</taxon>
    </lineage>
</organism>
<dbReference type="GO" id="GO:0016020">
    <property type="term" value="C:membrane"/>
    <property type="evidence" value="ECO:0007669"/>
    <property type="project" value="UniProtKB-SubCell"/>
</dbReference>
<evidence type="ECO:0000256" key="5">
    <source>
        <dbReference type="ARBA" id="ARBA00023136"/>
    </source>
</evidence>
<evidence type="ECO:0000313" key="9">
    <source>
        <dbReference type="Proteomes" id="UP000296883"/>
    </source>
</evidence>
<dbReference type="Pfam" id="PF03741">
    <property type="entry name" value="TerC"/>
    <property type="match status" value="1"/>
</dbReference>
<evidence type="ECO:0000313" key="7">
    <source>
        <dbReference type="EMBL" id="QCA27957.1"/>
    </source>
</evidence>
<keyword evidence="5 6" id="KW-0472">Membrane</keyword>
<dbReference type="PANTHER" id="PTHR30238:SF4">
    <property type="entry name" value="SLL1022 PROTEIN"/>
    <property type="match status" value="1"/>
</dbReference>